<reference evidence="1 2" key="1">
    <citation type="submission" date="2020-02" db="EMBL/GenBank/DDBJ databases">
        <authorList>
            <person name="Ferguson B K."/>
        </authorList>
    </citation>
    <scope>NUCLEOTIDE SEQUENCE [LARGE SCALE GENOMIC DNA]</scope>
</reference>
<dbReference type="AlphaFoldDB" id="A0A6H5HM22"/>
<proteinExistence type="predicted"/>
<dbReference type="Proteomes" id="UP000479000">
    <property type="component" value="Unassembled WGS sequence"/>
</dbReference>
<keyword evidence="2" id="KW-1185">Reference proteome</keyword>
<name>A0A6H5HM22_9HEMI</name>
<organism evidence="1 2">
    <name type="scientific">Nesidiocoris tenuis</name>
    <dbReference type="NCBI Taxonomy" id="355587"/>
    <lineage>
        <taxon>Eukaryota</taxon>
        <taxon>Metazoa</taxon>
        <taxon>Ecdysozoa</taxon>
        <taxon>Arthropoda</taxon>
        <taxon>Hexapoda</taxon>
        <taxon>Insecta</taxon>
        <taxon>Pterygota</taxon>
        <taxon>Neoptera</taxon>
        <taxon>Paraneoptera</taxon>
        <taxon>Hemiptera</taxon>
        <taxon>Heteroptera</taxon>
        <taxon>Panheteroptera</taxon>
        <taxon>Cimicomorpha</taxon>
        <taxon>Miridae</taxon>
        <taxon>Dicyphina</taxon>
        <taxon>Nesidiocoris</taxon>
    </lineage>
</organism>
<accession>A0A6H5HM22</accession>
<gene>
    <name evidence="1" type="ORF">NTEN_LOCUS22801</name>
</gene>
<evidence type="ECO:0000313" key="1">
    <source>
        <dbReference type="EMBL" id="CAB0019089.1"/>
    </source>
</evidence>
<evidence type="ECO:0000313" key="2">
    <source>
        <dbReference type="Proteomes" id="UP000479000"/>
    </source>
</evidence>
<dbReference type="EMBL" id="CADCXU010033748">
    <property type="protein sequence ID" value="CAB0019089.1"/>
    <property type="molecule type" value="Genomic_DNA"/>
</dbReference>
<sequence length="108" mass="12849">MAFDCWRSTCALHKEDLSFPVHAQPDIATTPHITHSCHQPQQKKPLHRVHLRSWTIVSRATRRRIICCFKIPKHPSGIFRLEDRLKPRFQYMLETIYYYSCLSSRCSH</sequence>
<protein>
    <submittedName>
        <fullName evidence="1">Uncharacterized protein</fullName>
    </submittedName>
</protein>